<sequence>MKISAHQEVPGPLTARLSASARDLRVWASVALLASVFSVCGNALAATEATETATSTAPGPVRLVAPAKGSAADSQLDTTLQLQRENLQLQQQLQEQQQLKLPLTAEALAARNAMQTEFERHVQRIVGDDVEIRRFGWELMTPGGRAVGGQVGEASSQVPQDYQVAIGDEVVVTLWGAVEADLRLTVDRSGRITIPRVGPVLVAGVRYADLNATIDQRVAQVFRNYRLSASLGKLRSIRVYVTGFTKRPGALVVSSLSTVMQALMQAGGPSPAGSFRNIELRRAGKLVGRFDLYDLLLRGDGSQDRVLQPDDVVHIGPVGAQVALIGSVNRQGIFELKSGETVSDLLAMGGGLNAVAERSRIAVESMDLRNDARVAEVALPAQGNVKLSGGDVVRAFNALDAVLPQHRQNKRVRVEGEVQRPGDYILPPSSTLADVIKAAGGLTPGAFVYGTEFNRESVRITQQSQYERALRDLETEFARVQLTQKALTTDEAGAQAARGQNSTRLIERLRAVRPTGRIVLQLSPTATALPDLAVEDGDRLVIPPVPTSVGVFGSVFNGGSFVFNKGASIDDMLRLAGGPTRGADSTSTFVIRANGSVVSAKQQTSGWLTLSSGLSALPALPGDTVFVPEDLNKTSFSQEAKEWTQILYQFGLGAAALKTIKN</sequence>
<organism evidence="5 6">
    <name type="scientific">Pelomonas baiyunensis</name>
    <dbReference type="NCBI Taxonomy" id="3299026"/>
    <lineage>
        <taxon>Bacteria</taxon>
        <taxon>Pseudomonadati</taxon>
        <taxon>Pseudomonadota</taxon>
        <taxon>Betaproteobacteria</taxon>
        <taxon>Burkholderiales</taxon>
        <taxon>Sphaerotilaceae</taxon>
        <taxon>Roseateles</taxon>
    </lineage>
</organism>
<evidence type="ECO:0000259" key="3">
    <source>
        <dbReference type="Pfam" id="PF02563"/>
    </source>
</evidence>
<gene>
    <name evidence="5" type="ORF">ACG01O_19015</name>
</gene>
<evidence type="ECO:0000256" key="1">
    <source>
        <dbReference type="ARBA" id="ARBA00022729"/>
    </source>
</evidence>
<dbReference type="Pfam" id="PF02563">
    <property type="entry name" value="Poly_export"/>
    <property type="match status" value="1"/>
</dbReference>
<feature type="domain" description="Soluble ligand binding" evidence="4">
    <location>
        <begin position="238"/>
        <end position="285"/>
    </location>
</feature>
<dbReference type="Gene3D" id="3.10.560.10">
    <property type="entry name" value="Outer membrane lipoprotein wza domain like"/>
    <property type="match status" value="4"/>
</dbReference>
<feature type="domain" description="Polysaccharide export protein N-terminal" evidence="3">
    <location>
        <begin position="157"/>
        <end position="229"/>
    </location>
</feature>
<dbReference type="Gene3D" id="3.30.1950.10">
    <property type="entry name" value="wza like domain"/>
    <property type="match status" value="1"/>
</dbReference>
<protein>
    <submittedName>
        <fullName evidence="5">SLBB domain-containing protein</fullName>
    </submittedName>
</protein>
<feature type="domain" description="Soluble ligand binding" evidence="4">
    <location>
        <begin position="549"/>
        <end position="597"/>
    </location>
</feature>
<dbReference type="PANTHER" id="PTHR33619:SF3">
    <property type="entry name" value="POLYSACCHARIDE EXPORT PROTEIN GFCE-RELATED"/>
    <property type="match status" value="1"/>
</dbReference>
<name>A0ABW7H3Q3_9BURK</name>
<dbReference type="PANTHER" id="PTHR33619">
    <property type="entry name" value="POLYSACCHARIDE EXPORT PROTEIN GFCE-RELATED"/>
    <property type="match status" value="1"/>
</dbReference>
<proteinExistence type="predicted"/>
<dbReference type="InterPro" id="IPR019554">
    <property type="entry name" value="Soluble_ligand-bd"/>
</dbReference>
<comment type="caution">
    <text evidence="5">The sequence shown here is derived from an EMBL/GenBank/DDBJ whole genome shotgun (WGS) entry which is preliminary data.</text>
</comment>
<dbReference type="EMBL" id="JBIGIB010000006">
    <property type="protein sequence ID" value="MFG6468722.1"/>
    <property type="molecule type" value="Genomic_DNA"/>
</dbReference>
<evidence type="ECO:0000313" key="6">
    <source>
        <dbReference type="Proteomes" id="UP001606303"/>
    </source>
</evidence>
<reference evidence="5 6" key="1">
    <citation type="submission" date="2024-08" db="EMBL/GenBank/DDBJ databases">
        <authorList>
            <person name="Lu H."/>
        </authorList>
    </citation>
    <scope>NUCLEOTIDE SEQUENCE [LARGE SCALE GENOMIC DNA]</scope>
    <source>
        <strain evidence="5 6">BYS87W</strain>
    </source>
</reference>
<dbReference type="InterPro" id="IPR049712">
    <property type="entry name" value="Poly_export"/>
</dbReference>
<keyword evidence="1 2" id="KW-0732">Signal</keyword>
<dbReference type="Pfam" id="PF10531">
    <property type="entry name" value="SLBB"/>
    <property type="match status" value="4"/>
</dbReference>
<evidence type="ECO:0000313" key="5">
    <source>
        <dbReference type="EMBL" id="MFG6468722.1"/>
    </source>
</evidence>
<feature type="domain" description="Soluble ligand binding" evidence="4">
    <location>
        <begin position="411"/>
        <end position="446"/>
    </location>
</feature>
<accession>A0ABW7H3Q3</accession>
<feature type="signal peptide" evidence="2">
    <location>
        <begin position="1"/>
        <end position="45"/>
    </location>
</feature>
<dbReference type="Proteomes" id="UP001606303">
    <property type="component" value="Unassembled WGS sequence"/>
</dbReference>
<evidence type="ECO:0000259" key="4">
    <source>
        <dbReference type="Pfam" id="PF10531"/>
    </source>
</evidence>
<dbReference type="RefSeq" id="WP_394386983.1">
    <property type="nucleotide sequence ID" value="NZ_JBIGIB010000006.1"/>
</dbReference>
<keyword evidence="6" id="KW-1185">Reference proteome</keyword>
<feature type="chain" id="PRO_5047267338" evidence="2">
    <location>
        <begin position="46"/>
        <end position="662"/>
    </location>
</feature>
<evidence type="ECO:0000256" key="2">
    <source>
        <dbReference type="SAM" id="SignalP"/>
    </source>
</evidence>
<feature type="domain" description="Soluble ligand binding" evidence="4">
    <location>
        <begin position="322"/>
        <end position="365"/>
    </location>
</feature>
<dbReference type="InterPro" id="IPR003715">
    <property type="entry name" value="Poly_export_N"/>
</dbReference>